<evidence type="ECO:0008006" key="4">
    <source>
        <dbReference type="Google" id="ProtNLM"/>
    </source>
</evidence>
<dbReference type="HOGENOM" id="CLU_906497_0_0_1"/>
<dbReference type="OrthoDB" id="3650286at2759"/>
<dbReference type="KEGG" id="pfj:MYCFIDRAFT_192597"/>
<name>N1QBA1_PSEFD</name>
<keyword evidence="3" id="KW-1185">Reference proteome</keyword>
<keyword evidence="1" id="KW-0732">Signal</keyword>
<dbReference type="AlphaFoldDB" id="N1QBA1"/>
<evidence type="ECO:0000313" key="2">
    <source>
        <dbReference type="EMBL" id="EME88422.1"/>
    </source>
</evidence>
<dbReference type="RefSeq" id="XP_007921464.1">
    <property type="nucleotide sequence ID" value="XM_007923273.1"/>
</dbReference>
<dbReference type="VEuPathDB" id="FungiDB:MYCFIDRAFT_192597"/>
<dbReference type="PROSITE" id="PS51257">
    <property type="entry name" value="PROKAR_LIPOPROTEIN"/>
    <property type="match status" value="1"/>
</dbReference>
<reference evidence="2 3" key="1">
    <citation type="journal article" date="2012" name="PLoS Pathog.">
        <title>Diverse lifestyles and strategies of plant pathogenesis encoded in the genomes of eighteen Dothideomycetes fungi.</title>
        <authorList>
            <person name="Ohm R.A."/>
            <person name="Feau N."/>
            <person name="Henrissat B."/>
            <person name="Schoch C.L."/>
            <person name="Horwitz B.A."/>
            <person name="Barry K.W."/>
            <person name="Condon B.J."/>
            <person name="Copeland A.C."/>
            <person name="Dhillon B."/>
            <person name="Glaser F."/>
            <person name="Hesse C.N."/>
            <person name="Kosti I."/>
            <person name="LaButti K."/>
            <person name="Lindquist E.A."/>
            <person name="Lucas S."/>
            <person name="Salamov A.A."/>
            <person name="Bradshaw R.E."/>
            <person name="Ciuffetti L."/>
            <person name="Hamelin R.C."/>
            <person name="Kema G.H.J."/>
            <person name="Lawrence C."/>
            <person name="Scott J.A."/>
            <person name="Spatafora J.W."/>
            <person name="Turgeon B.G."/>
            <person name="de Wit P.J.G.M."/>
            <person name="Zhong S."/>
            <person name="Goodwin S.B."/>
            <person name="Grigoriev I.V."/>
        </authorList>
    </citation>
    <scope>NUCLEOTIDE SEQUENCE [LARGE SCALE GENOMIC DNA]</scope>
    <source>
        <strain evidence="2 3">CIRAD86</strain>
    </source>
</reference>
<dbReference type="GeneID" id="19335285"/>
<dbReference type="Proteomes" id="UP000016932">
    <property type="component" value="Unassembled WGS sequence"/>
</dbReference>
<gene>
    <name evidence="2" type="ORF">MYCFIDRAFT_192597</name>
</gene>
<dbReference type="EMBL" id="KB446555">
    <property type="protein sequence ID" value="EME88422.1"/>
    <property type="molecule type" value="Genomic_DNA"/>
</dbReference>
<organism evidence="2 3">
    <name type="scientific">Pseudocercospora fijiensis (strain CIRAD86)</name>
    <name type="common">Black leaf streak disease fungus</name>
    <name type="synonym">Mycosphaerella fijiensis</name>
    <dbReference type="NCBI Taxonomy" id="383855"/>
    <lineage>
        <taxon>Eukaryota</taxon>
        <taxon>Fungi</taxon>
        <taxon>Dikarya</taxon>
        <taxon>Ascomycota</taxon>
        <taxon>Pezizomycotina</taxon>
        <taxon>Dothideomycetes</taxon>
        <taxon>Dothideomycetidae</taxon>
        <taxon>Mycosphaerellales</taxon>
        <taxon>Mycosphaerellaceae</taxon>
        <taxon>Pseudocercospora</taxon>
    </lineage>
</organism>
<protein>
    <recommendedName>
        <fullName evidence="4">F-box domain-containing protein</fullName>
    </recommendedName>
</protein>
<feature type="chain" id="PRO_5004109691" description="F-box domain-containing protein" evidence="1">
    <location>
        <begin position="23"/>
        <end position="307"/>
    </location>
</feature>
<evidence type="ECO:0000256" key="1">
    <source>
        <dbReference type="SAM" id="SignalP"/>
    </source>
</evidence>
<proteinExistence type="predicted"/>
<evidence type="ECO:0000313" key="3">
    <source>
        <dbReference type="Proteomes" id="UP000016932"/>
    </source>
</evidence>
<feature type="signal peptide" evidence="1">
    <location>
        <begin position="1"/>
        <end position="22"/>
    </location>
</feature>
<sequence>MRLSFQQSLIFALAVMAPVVIACKGAGLQTMAPPTAVSALAAPTQASAASRVFAIPELLEEILLQLASDTLLPTSNLRNADLQWYPMPADQLALSLFTAQRVSKGFLNTIRGSVKLKPLMWRAPVEEVEEDNLPLRNHRPLECLLGRMGRGFFSREPCLISEQGSECVRVGAREDSDAFDGKFEDTLEAALRWGWLNPEASWRDIPICHTKSEKNIILQLATSTISYPDIGTAVMKWDLSPDTTLGRVYELFRRFFKLVDQQRVIKVEYDRQFAEGARDAMRAGLETEACAYGLLTTLDPYHLTYLN</sequence>
<accession>N1QBA1</accession>